<evidence type="ECO:0000259" key="2">
    <source>
        <dbReference type="PROSITE" id="PS00028"/>
    </source>
</evidence>
<feature type="region of interest" description="Disordered" evidence="1">
    <location>
        <begin position="292"/>
        <end position="315"/>
    </location>
</feature>
<evidence type="ECO:0000256" key="1">
    <source>
        <dbReference type="SAM" id="MobiDB-lite"/>
    </source>
</evidence>
<feature type="domain" description="C2H2-type" evidence="2">
    <location>
        <begin position="181"/>
        <end position="204"/>
    </location>
</feature>
<dbReference type="GeneID" id="73343731"/>
<gene>
    <name evidence="3" type="ORF">CLUP02_09743</name>
</gene>
<reference evidence="3" key="1">
    <citation type="journal article" date="2021" name="Mol. Plant Microbe Interact.">
        <title>Complete Genome Sequence of the Plant-Pathogenic Fungus Colletotrichum lupini.</title>
        <authorList>
            <person name="Baroncelli R."/>
            <person name="Pensec F."/>
            <person name="Da Lio D."/>
            <person name="Boufleur T."/>
            <person name="Vicente I."/>
            <person name="Sarrocco S."/>
            <person name="Picot A."/>
            <person name="Baraldi E."/>
            <person name="Sukno S."/>
            <person name="Thon M."/>
            <person name="Le Floch G."/>
        </authorList>
    </citation>
    <scope>NUCLEOTIDE SEQUENCE</scope>
    <source>
        <strain evidence="3">IMI 504893</strain>
    </source>
</reference>
<feature type="compositionally biased region" description="Polar residues" evidence="1">
    <location>
        <begin position="300"/>
        <end position="309"/>
    </location>
</feature>
<dbReference type="InterPro" id="IPR013087">
    <property type="entry name" value="Znf_C2H2_type"/>
</dbReference>
<evidence type="ECO:0000313" key="3">
    <source>
        <dbReference type="EMBL" id="UQC84247.1"/>
    </source>
</evidence>
<dbReference type="PROSITE" id="PS00028">
    <property type="entry name" value="ZINC_FINGER_C2H2_1"/>
    <property type="match status" value="1"/>
</dbReference>
<dbReference type="Proteomes" id="UP000830671">
    <property type="component" value="Chromosome 5"/>
</dbReference>
<evidence type="ECO:0000313" key="4">
    <source>
        <dbReference type="Proteomes" id="UP000830671"/>
    </source>
</evidence>
<organism evidence="3 4">
    <name type="scientific">Colletotrichum lupini</name>
    <dbReference type="NCBI Taxonomy" id="145971"/>
    <lineage>
        <taxon>Eukaryota</taxon>
        <taxon>Fungi</taxon>
        <taxon>Dikarya</taxon>
        <taxon>Ascomycota</taxon>
        <taxon>Pezizomycotina</taxon>
        <taxon>Sordariomycetes</taxon>
        <taxon>Hypocreomycetidae</taxon>
        <taxon>Glomerellales</taxon>
        <taxon>Glomerellaceae</taxon>
        <taxon>Colletotrichum</taxon>
        <taxon>Colletotrichum acutatum species complex</taxon>
    </lineage>
</organism>
<keyword evidence="4" id="KW-1185">Reference proteome</keyword>
<dbReference type="AlphaFoldDB" id="A0A9Q8WIQ0"/>
<sequence length="315" mass="35831">MSSPTPPEPFEESESPSTVLTELLGNEDLSTWDPLGWPPVDLLIETDQISALVDTALQDINPNLLDCFEINHLFQPTHYPNYDEDEAHINHAGDRVQISAMETESSYSTQQHFMVEISASTEDPSDISNTDASTFGEQSSLLFVVDVSHPGRVFCLKHQKWYEAGEKFRRHEKRHRRRVKCGCEKCSMTFATSKERNEHSYRYHKKWSKENNIPDPRRRCQVCRTKLSKASYIKRHLKRSPGCNAILGGLPTKDQTLMLWKTYIHVGVCVIRFEDHLGPWIGLKLLSSVGLSSVPDPKARSSSFAGNQAKQDKTE</sequence>
<dbReference type="KEGG" id="clup:CLUP02_09743"/>
<proteinExistence type="predicted"/>
<dbReference type="RefSeq" id="XP_049145865.1">
    <property type="nucleotide sequence ID" value="XM_049288721.1"/>
</dbReference>
<name>A0A9Q8WIQ0_9PEZI</name>
<accession>A0A9Q8WIQ0</accession>
<protein>
    <recommendedName>
        <fullName evidence="2">C2H2-type domain-containing protein</fullName>
    </recommendedName>
</protein>
<dbReference type="EMBL" id="CP019477">
    <property type="protein sequence ID" value="UQC84247.1"/>
    <property type="molecule type" value="Genomic_DNA"/>
</dbReference>